<dbReference type="InterPro" id="IPR013087">
    <property type="entry name" value="Znf_C2H2_type"/>
</dbReference>
<sequence length="838" mass="94261">MDKNSEGRTRCHKCKRWYVFHKFSGHECHALSGQPFSQPFVHINNCRQNKDDLQCNFCGLQMENPKLLEIHMRSCRHRNMQQNCKLCRSPIRLRNDQQYCASCSISKDGSQEYDLRFKATTQTEGLASKFSRTVVPERNIENSDFASFNRTEARSSFIYPGKRMTSISNSQKQKEVKLKTKVAKHQITEKQSAFINLKIANATEVNTGKQIQVGVKQSRELHHPLDKLYKNSFKNTMQQKRDFKVTSAAVPIEKLKSNNSQKHHFKTSRRTDEKIKITLKKNDNLPGKSNQTHKVVTLQLLLDSIPENDCGMLLQSSSANKIDHFYKCCRCGKAFRNIKLGSMHYSNCKSTKFLNTVVDAHDIRWVCTICHSSFFDAQKLLNHLKGCNIFTKKYERACEKRCEKCHFRCISSLLFQKHNCAKELENMKTCTVRLNPVKISSVVGRVVMRECEFCGEIFDEQFTEQHFHSHHPGERSSGNFKQYFVNLNPGPSSDTVVIKSEPISPVHEFVGNASCGFEGSGDYSHLSSHRSSSMAPPPANLPVLRSSASLSNHQSPSAQIGEPSSSHHSASGGARLFNQQICKCVNHNVGDDAKPCLKCLSKLDITKFAKSLKVVPFKLAKIKQETSEDSEALNSNTQADGSLAASSAQVGKEGEVEDPWRNQRLDSYLFTDLHSLTPPSSHNGVSPPSTPTALVQSLTHVEPFSTSDASIGSLNDMSMAADIIAEPNSSPVDLIHYITDDRSPVISLMQCNQELFTFIESCEIIHVSDVDSYNTVDAWAVVSSEGNATIDKYICSECIHFSCFDQGSIIKHLCENHEKKLQYIAMYLVQPEPVNDSQ</sequence>
<feature type="domain" description="C2H2-type" evidence="2">
    <location>
        <begin position="55"/>
        <end position="77"/>
    </location>
</feature>
<dbReference type="Proteomes" id="UP001497382">
    <property type="component" value="Unassembled WGS sequence"/>
</dbReference>
<dbReference type="AlphaFoldDB" id="A0AAV2AAZ4"/>
<organism evidence="3 4">
    <name type="scientific">Larinioides sclopetarius</name>
    <dbReference type="NCBI Taxonomy" id="280406"/>
    <lineage>
        <taxon>Eukaryota</taxon>
        <taxon>Metazoa</taxon>
        <taxon>Ecdysozoa</taxon>
        <taxon>Arthropoda</taxon>
        <taxon>Chelicerata</taxon>
        <taxon>Arachnida</taxon>
        <taxon>Araneae</taxon>
        <taxon>Araneomorphae</taxon>
        <taxon>Entelegynae</taxon>
        <taxon>Araneoidea</taxon>
        <taxon>Araneidae</taxon>
        <taxon>Larinioides</taxon>
    </lineage>
</organism>
<evidence type="ECO:0000259" key="2">
    <source>
        <dbReference type="PROSITE" id="PS00028"/>
    </source>
</evidence>
<name>A0AAV2AAZ4_9ARAC</name>
<dbReference type="EMBL" id="CAXIEN010000141">
    <property type="protein sequence ID" value="CAL1281155.1"/>
    <property type="molecule type" value="Genomic_DNA"/>
</dbReference>
<keyword evidence="4" id="KW-1185">Reference proteome</keyword>
<evidence type="ECO:0000256" key="1">
    <source>
        <dbReference type="SAM" id="MobiDB-lite"/>
    </source>
</evidence>
<proteinExistence type="predicted"/>
<evidence type="ECO:0000313" key="3">
    <source>
        <dbReference type="EMBL" id="CAL1281155.1"/>
    </source>
</evidence>
<dbReference type="SMART" id="SM00355">
    <property type="entry name" value="ZnF_C2H2"/>
    <property type="match status" value="4"/>
</dbReference>
<feature type="region of interest" description="Disordered" evidence="1">
    <location>
        <begin position="526"/>
        <end position="572"/>
    </location>
</feature>
<feature type="compositionally biased region" description="Polar residues" evidence="1">
    <location>
        <begin position="632"/>
        <end position="649"/>
    </location>
</feature>
<feature type="compositionally biased region" description="Polar residues" evidence="1">
    <location>
        <begin position="546"/>
        <end position="558"/>
    </location>
</feature>
<comment type="caution">
    <text evidence="3">The sequence shown here is derived from an EMBL/GenBank/DDBJ whole genome shotgun (WGS) entry which is preliminary data.</text>
</comment>
<evidence type="ECO:0000313" key="4">
    <source>
        <dbReference type="Proteomes" id="UP001497382"/>
    </source>
</evidence>
<protein>
    <recommendedName>
        <fullName evidence="2">C2H2-type domain-containing protein</fullName>
    </recommendedName>
</protein>
<dbReference type="PROSITE" id="PS00028">
    <property type="entry name" value="ZINC_FINGER_C2H2_1"/>
    <property type="match status" value="1"/>
</dbReference>
<reference evidence="3 4" key="1">
    <citation type="submission" date="2024-04" db="EMBL/GenBank/DDBJ databases">
        <authorList>
            <person name="Rising A."/>
            <person name="Reimegard J."/>
            <person name="Sonavane S."/>
            <person name="Akerstrom W."/>
            <person name="Nylinder S."/>
            <person name="Hedman E."/>
            <person name="Kallberg Y."/>
        </authorList>
    </citation>
    <scope>NUCLEOTIDE SEQUENCE [LARGE SCALE GENOMIC DNA]</scope>
</reference>
<accession>A0AAV2AAZ4</accession>
<feature type="region of interest" description="Disordered" evidence="1">
    <location>
        <begin position="625"/>
        <end position="658"/>
    </location>
</feature>
<gene>
    <name evidence="3" type="ORF">LARSCL_LOCUS11401</name>
</gene>